<dbReference type="AlphaFoldDB" id="A0A0D7BKT7"/>
<protein>
    <submittedName>
        <fullName evidence="1">Uncharacterized protein</fullName>
    </submittedName>
</protein>
<proteinExistence type="predicted"/>
<name>A0A0D7BKT7_9AGAR</name>
<organism evidence="1 2">
    <name type="scientific">Cylindrobasidium torrendii FP15055 ss-10</name>
    <dbReference type="NCBI Taxonomy" id="1314674"/>
    <lineage>
        <taxon>Eukaryota</taxon>
        <taxon>Fungi</taxon>
        <taxon>Dikarya</taxon>
        <taxon>Basidiomycota</taxon>
        <taxon>Agaricomycotina</taxon>
        <taxon>Agaricomycetes</taxon>
        <taxon>Agaricomycetidae</taxon>
        <taxon>Agaricales</taxon>
        <taxon>Marasmiineae</taxon>
        <taxon>Physalacriaceae</taxon>
        <taxon>Cylindrobasidium</taxon>
    </lineage>
</organism>
<evidence type="ECO:0000313" key="1">
    <source>
        <dbReference type="EMBL" id="KIY70734.1"/>
    </source>
</evidence>
<dbReference type="Proteomes" id="UP000054007">
    <property type="component" value="Unassembled WGS sequence"/>
</dbReference>
<evidence type="ECO:0000313" key="2">
    <source>
        <dbReference type="Proteomes" id="UP000054007"/>
    </source>
</evidence>
<sequence length="62" mass="7063">MQVFGVVTLMGLTGYSYFLGWRGIERHHRAAVPQTYAALSRTDLRNSEMIWKDALEEAASME</sequence>
<accession>A0A0D7BKT7</accession>
<reference evidence="1 2" key="1">
    <citation type="journal article" date="2015" name="Fungal Genet. Biol.">
        <title>Evolution of novel wood decay mechanisms in Agaricales revealed by the genome sequences of Fistulina hepatica and Cylindrobasidium torrendii.</title>
        <authorList>
            <person name="Floudas D."/>
            <person name="Held B.W."/>
            <person name="Riley R."/>
            <person name="Nagy L.G."/>
            <person name="Koehler G."/>
            <person name="Ransdell A.S."/>
            <person name="Younus H."/>
            <person name="Chow J."/>
            <person name="Chiniquy J."/>
            <person name="Lipzen A."/>
            <person name="Tritt A."/>
            <person name="Sun H."/>
            <person name="Haridas S."/>
            <person name="LaButti K."/>
            <person name="Ohm R.A."/>
            <person name="Kues U."/>
            <person name="Blanchette R.A."/>
            <person name="Grigoriev I.V."/>
            <person name="Minto R.E."/>
            <person name="Hibbett D.S."/>
        </authorList>
    </citation>
    <scope>NUCLEOTIDE SEQUENCE [LARGE SCALE GENOMIC DNA]</scope>
    <source>
        <strain evidence="1 2">FP15055 ss-10</strain>
    </source>
</reference>
<keyword evidence="2" id="KW-1185">Reference proteome</keyword>
<dbReference type="EMBL" id="KN880464">
    <property type="protein sequence ID" value="KIY70734.1"/>
    <property type="molecule type" value="Genomic_DNA"/>
</dbReference>
<gene>
    <name evidence="1" type="ORF">CYLTODRAFT_172647</name>
</gene>